<organism evidence="1 2">
    <name type="scientific">Rhodococcus opacus</name>
    <name type="common">Nocardia opaca</name>
    <dbReference type="NCBI Taxonomy" id="37919"/>
    <lineage>
        <taxon>Bacteria</taxon>
        <taxon>Bacillati</taxon>
        <taxon>Actinomycetota</taxon>
        <taxon>Actinomycetes</taxon>
        <taxon>Mycobacteriales</taxon>
        <taxon>Nocardiaceae</taxon>
        <taxon>Rhodococcus</taxon>
    </lineage>
</organism>
<accession>A0A076F0E7</accession>
<evidence type="ECO:0000313" key="1">
    <source>
        <dbReference type="EMBL" id="AII11471.1"/>
    </source>
</evidence>
<reference evidence="1 2" key="1">
    <citation type="submission" date="2014-07" db="EMBL/GenBank/DDBJ databases">
        <title>Genome Sequence of Rhodococcus opacus Strain R7, a Biodegrader of Mono- and Polycyclic Aromatic Hydrocarbons.</title>
        <authorList>
            <person name="Di Gennaro P."/>
            <person name="Zampolli J."/>
            <person name="Presti I."/>
            <person name="Cappelletti M."/>
            <person name="D'Ursi P."/>
            <person name="Orro A."/>
            <person name="Mezzelani A."/>
            <person name="Milanesi L."/>
        </authorList>
    </citation>
    <scope>NUCLEOTIDE SEQUENCE [LARGE SCALE GENOMIC DNA]</scope>
    <source>
        <strain evidence="1 2">R7</strain>
        <plasmid evidence="1">pPDG4</plasmid>
    </source>
</reference>
<dbReference type="EMBL" id="CP008951">
    <property type="protein sequence ID" value="AII11471.1"/>
    <property type="molecule type" value="Genomic_DNA"/>
</dbReference>
<dbReference type="AlphaFoldDB" id="A0A076F0E7"/>
<keyword evidence="1" id="KW-0614">Plasmid</keyword>
<sequence>MGDHPVDHQLATLVGVRVLRQQGEVTVADLLVGAPVHLGGQDFGLPLAFRLGLGGAAQPFLLVLPLDLLLLEPLRLGLLS</sequence>
<evidence type="ECO:0000313" key="2">
    <source>
        <dbReference type="Proteomes" id="UP000028488"/>
    </source>
</evidence>
<gene>
    <name evidence="1" type="ORF">EP51_46745</name>
</gene>
<protein>
    <submittedName>
        <fullName evidence="1">Uncharacterized protein</fullName>
    </submittedName>
</protein>
<proteinExistence type="predicted"/>
<name>A0A076F0E7_RHOOP</name>
<dbReference type="Proteomes" id="UP000028488">
    <property type="component" value="Plasmid pPDG4"/>
</dbReference>
<geneLocation type="plasmid" evidence="1 2">
    <name>pPDG4</name>
</geneLocation>